<feature type="non-terminal residue" evidence="9">
    <location>
        <position position="1"/>
    </location>
</feature>
<proteinExistence type="predicted"/>
<dbReference type="EMBL" id="JAANIC010005639">
    <property type="protein sequence ID" value="KAG5331177.1"/>
    <property type="molecule type" value="Genomic_DNA"/>
</dbReference>
<dbReference type="SUPFAM" id="SSF57667">
    <property type="entry name" value="beta-beta-alpha zinc fingers"/>
    <property type="match status" value="6"/>
</dbReference>
<evidence type="ECO:0000313" key="10">
    <source>
        <dbReference type="Proteomes" id="UP000669903"/>
    </source>
</evidence>
<feature type="domain" description="C2H2-type" evidence="8">
    <location>
        <begin position="517"/>
        <end position="537"/>
    </location>
</feature>
<keyword evidence="7" id="KW-1133">Transmembrane helix</keyword>
<keyword evidence="10" id="KW-1185">Reference proteome</keyword>
<feature type="non-terminal residue" evidence="9">
    <location>
        <position position="721"/>
    </location>
</feature>
<dbReference type="Pfam" id="PF00096">
    <property type="entry name" value="zf-C2H2"/>
    <property type="match status" value="7"/>
</dbReference>
<dbReference type="AlphaFoldDB" id="A0A836JZ21"/>
<feature type="domain" description="C2H2-type" evidence="8">
    <location>
        <begin position="666"/>
        <end position="693"/>
    </location>
</feature>
<evidence type="ECO:0000259" key="8">
    <source>
        <dbReference type="PROSITE" id="PS50157"/>
    </source>
</evidence>
<dbReference type="GO" id="GO:0008270">
    <property type="term" value="F:zinc ion binding"/>
    <property type="evidence" value="ECO:0007669"/>
    <property type="project" value="UniProtKB-KW"/>
</dbReference>
<comment type="caution">
    <text evidence="9">The sequence shown here is derived from an EMBL/GenBank/DDBJ whole genome shotgun (WGS) entry which is preliminary data.</text>
</comment>
<feature type="domain" description="C2H2-type" evidence="8">
    <location>
        <begin position="561"/>
        <end position="589"/>
    </location>
</feature>
<keyword evidence="7" id="KW-0812">Transmembrane</keyword>
<dbReference type="PROSITE" id="PS00028">
    <property type="entry name" value="ZINC_FINGER_C2H2_1"/>
    <property type="match status" value="2"/>
</dbReference>
<feature type="transmembrane region" description="Helical" evidence="7">
    <location>
        <begin position="265"/>
        <end position="288"/>
    </location>
</feature>
<feature type="domain" description="C2H2-type" evidence="8">
    <location>
        <begin position="696"/>
        <end position="721"/>
    </location>
</feature>
<feature type="domain" description="C2H2-type" evidence="8">
    <location>
        <begin position="82"/>
        <end position="102"/>
    </location>
</feature>
<dbReference type="InterPro" id="IPR036236">
    <property type="entry name" value="Znf_C2H2_sf"/>
</dbReference>
<dbReference type="InterPro" id="IPR013087">
    <property type="entry name" value="Znf_C2H2_type"/>
</dbReference>
<dbReference type="PANTHER" id="PTHR24409">
    <property type="entry name" value="ZINC FINGER PROTEIN 142"/>
    <property type="match status" value="1"/>
</dbReference>
<protein>
    <submittedName>
        <fullName evidence="9">ZNF91 protein</fullName>
    </submittedName>
</protein>
<feature type="domain" description="C2H2-type" evidence="8">
    <location>
        <begin position="126"/>
        <end position="153"/>
    </location>
</feature>
<evidence type="ECO:0000313" key="9">
    <source>
        <dbReference type="EMBL" id="KAG5331177.1"/>
    </source>
</evidence>
<dbReference type="PANTHER" id="PTHR24409:SF295">
    <property type="entry name" value="AZ2-RELATED"/>
    <property type="match status" value="1"/>
</dbReference>
<keyword evidence="1" id="KW-0479">Metal-binding</keyword>
<feature type="domain" description="C2H2-type" evidence="8">
    <location>
        <begin position="155"/>
        <end position="173"/>
    </location>
</feature>
<dbReference type="SMART" id="SM00355">
    <property type="entry name" value="ZnF_C2H2"/>
    <property type="match status" value="13"/>
</dbReference>
<feature type="domain" description="C2H2-type" evidence="8">
    <location>
        <begin position="11"/>
        <end position="38"/>
    </location>
</feature>
<evidence type="ECO:0000256" key="7">
    <source>
        <dbReference type="SAM" id="Phobius"/>
    </source>
</evidence>
<feature type="domain" description="C2H2-type" evidence="8">
    <location>
        <begin position="223"/>
        <end position="250"/>
    </location>
</feature>
<organism evidence="9 10">
    <name type="scientific">Acromyrmex charruanus</name>
    <dbReference type="NCBI Taxonomy" id="2715315"/>
    <lineage>
        <taxon>Eukaryota</taxon>
        <taxon>Metazoa</taxon>
        <taxon>Ecdysozoa</taxon>
        <taxon>Arthropoda</taxon>
        <taxon>Hexapoda</taxon>
        <taxon>Insecta</taxon>
        <taxon>Pterygota</taxon>
        <taxon>Neoptera</taxon>
        <taxon>Endopterygota</taxon>
        <taxon>Hymenoptera</taxon>
        <taxon>Apocrita</taxon>
        <taxon>Aculeata</taxon>
        <taxon>Formicoidea</taxon>
        <taxon>Formicidae</taxon>
        <taxon>Myrmicinae</taxon>
        <taxon>Acromyrmex</taxon>
    </lineage>
</organism>
<accession>A0A836JZ21</accession>
<feature type="domain" description="C2H2-type" evidence="8">
    <location>
        <begin position="440"/>
        <end position="468"/>
    </location>
</feature>
<feature type="domain" description="C2H2-type" evidence="8">
    <location>
        <begin position="40"/>
        <end position="68"/>
    </location>
</feature>
<evidence type="ECO:0000256" key="1">
    <source>
        <dbReference type="ARBA" id="ARBA00022723"/>
    </source>
</evidence>
<keyword evidence="2" id="KW-0677">Repeat</keyword>
<evidence type="ECO:0000256" key="2">
    <source>
        <dbReference type="ARBA" id="ARBA00022737"/>
    </source>
</evidence>
<evidence type="ECO:0000256" key="3">
    <source>
        <dbReference type="ARBA" id="ARBA00022771"/>
    </source>
</evidence>
<feature type="compositionally biased region" description="Basic and acidic residues" evidence="6">
    <location>
        <begin position="586"/>
        <end position="600"/>
    </location>
</feature>
<reference evidence="9" key="1">
    <citation type="submission" date="2020-03" db="EMBL/GenBank/DDBJ databases">
        <title>Relaxed selection underlies rapid genomic changes in the transitions from sociality to social parasitism in ants.</title>
        <authorList>
            <person name="Bi X."/>
        </authorList>
    </citation>
    <scope>NUCLEOTIDE SEQUENCE</scope>
    <source>
        <strain evidence="9">BGI-DK2014a</strain>
        <tissue evidence="9">Whole body</tissue>
    </source>
</reference>
<dbReference type="GO" id="GO:0000977">
    <property type="term" value="F:RNA polymerase II transcription regulatory region sequence-specific DNA binding"/>
    <property type="evidence" value="ECO:0007669"/>
    <property type="project" value="TreeGrafter"/>
</dbReference>
<sequence>MTDYYKRLGRHFCSKCGKEYKWMQSLVRHEREECGKDPQYSCYICGAKIRHKWVLKKHMVNVHRNDDGSYRQNYHRRYRGKYTCDACGKEYKWKPSLTRHKREDCVPKLIVKNIQKLKYAKKPVIYKCTRCTKSYQLETSLRRHQRLECGVHPKYKCIICGKQFTHKFVLTHHLASCLGMGYGLLAQMLMPQDNNEWTQRRASGSSYKISRGIRKKSKCDAKYECSRCGKTYKATTSLSRHKRLECGVVPCEVCPICGRRFKHRFVLNAHIILFNFTYIGLMVFVYIIISLLYFNTPLNLFIALYTHLLYNLIKKFIYSNSKPTSYGVLMNKFELNVNHLNTSRHFVNCGQIEPLPKQYFCGECGKVYKWMDNLRRHQRLECGKLPKWHYSNDELSDWLVEPFVKQELKEGGCFEFVTVPNQLSSDRKKKQVKEKVTTPLVCEECGKHFSRIDSLKRHEKKYYENEQCTAEKSNDEEPEICEVAFHGQLKYLLCDSPILNSVESNVVQKNSKSCQQFRCDGCGRAYTRVDSLKRHQQKCDELLASFQDRQEALERLQQQEYYCNQCGKSYKRLDTLRRHQRNQVCADKESNNSSKIDKPSADQPEEYDALWMLERKARSIGQESQDSLPYSSSKVHDTLGCGGDYPVQMYSGDSYMPMIQTIQTHYVCTDCGKKYKWLDSLKRHQRVDCGNKEKRFSCHVCDRKFKYRYELRNHITAHHCG</sequence>
<name>A0A836JZ21_9HYME</name>
<dbReference type="GO" id="GO:0005634">
    <property type="term" value="C:nucleus"/>
    <property type="evidence" value="ECO:0007669"/>
    <property type="project" value="TreeGrafter"/>
</dbReference>
<evidence type="ECO:0000256" key="4">
    <source>
        <dbReference type="ARBA" id="ARBA00022833"/>
    </source>
</evidence>
<keyword evidence="7" id="KW-0472">Membrane</keyword>
<feature type="domain" description="C2H2-type" evidence="8">
    <location>
        <begin position="359"/>
        <end position="386"/>
    </location>
</feature>
<dbReference type="GO" id="GO:0000981">
    <property type="term" value="F:DNA-binding transcription factor activity, RNA polymerase II-specific"/>
    <property type="evidence" value="ECO:0007669"/>
    <property type="project" value="TreeGrafter"/>
</dbReference>
<dbReference type="Proteomes" id="UP000669903">
    <property type="component" value="Unassembled WGS sequence"/>
</dbReference>
<feature type="region of interest" description="Disordered" evidence="6">
    <location>
        <begin position="582"/>
        <end position="603"/>
    </location>
</feature>
<dbReference type="PROSITE" id="PS50157">
    <property type="entry name" value="ZINC_FINGER_C2H2_2"/>
    <property type="match status" value="12"/>
</dbReference>
<evidence type="ECO:0000256" key="5">
    <source>
        <dbReference type="PROSITE-ProRule" id="PRU00042"/>
    </source>
</evidence>
<evidence type="ECO:0000256" key="6">
    <source>
        <dbReference type="SAM" id="MobiDB-lite"/>
    </source>
</evidence>
<dbReference type="Gene3D" id="3.30.160.60">
    <property type="entry name" value="Classic Zinc Finger"/>
    <property type="match status" value="6"/>
</dbReference>
<keyword evidence="3 5" id="KW-0863">Zinc-finger</keyword>
<keyword evidence="4" id="KW-0862">Zinc</keyword>
<gene>
    <name evidence="9" type="primary">Znf91_0</name>
    <name evidence="9" type="ORF">G6Z76_0000964</name>
</gene>